<dbReference type="InterPro" id="IPR053082">
    <property type="entry name" value="Nuclear_GTPase_SLIP-GC"/>
</dbReference>
<dbReference type="PANTHER" id="PTHR47308">
    <property type="entry name" value="NUCLEAR GTPASE SLIP-GC"/>
    <property type="match status" value="1"/>
</dbReference>
<dbReference type="EMBL" id="JADWDJ010000022">
    <property type="protein sequence ID" value="KAG5263166.1"/>
    <property type="molecule type" value="Genomic_DNA"/>
</dbReference>
<organism evidence="2 3">
    <name type="scientific">Alosa alosa</name>
    <name type="common">allis shad</name>
    <dbReference type="NCBI Taxonomy" id="278164"/>
    <lineage>
        <taxon>Eukaryota</taxon>
        <taxon>Metazoa</taxon>
        <taxon>Chordata</taxon>
        <taxon>Craniata</taxon>
        <taxon>Vertebrata</taxon>
        <taxon>Euteleostomi</taxon>
        <taxon>Actinopterygii</taxon>
        <taxon>Neopterygii</taxon>
        <taxon>Teleostei</taxon>
        <taxon>Clupei</taxon>
        <taxon>Clupeiformes</taxon>
        <taxon>Clupeoidei</taxon>
        <taxon>Clupeidae</taxon>
        <taxon>Alosa</taxon>
    </lineage>
</organism>
<protein>
    <recommendedName>
        <fullName evidence="1">DUF7605 domain-containing protein</fullName>
    </recommendedName>
</protein>
<keyword evidence="3" id="KW-1185">Reference proteome</keyword>
<sequence length="391" mass="44678">MKTCACIVHRNKQSKEVIEEAFAERIQSQDHFCCDVGFKVFTVSSKEFRDPDKLSDAELTEIPALRELLRDLNASFPERREEEYIKEAEGVLSLIQGSKCDSHTDAEMKNTKRQAYRKLKETLTANLSEALRGLRGKYNALENCLSQAAKESEANCLQNAEKKVIDPTDREKASGYHKTLRAMCVKGGVTISKNNGKVTDLNAVLVSHMEQKVNQTFKDVFERRSSRQTQSVAAILQKFDLTSRITKEFKHPVTLILTFIATQQDKRKTALDKDITQMRKEIYICLRDTIESAMDPVYREAASHTGPGSYTEMQEVLREGIRKLKSTMFTQAMLNALEKFDNMEDHIEKTLKELQDIAAKALSQKHSMPLPDVSDEMKMMKTLRAERKRRP</sequence>
<dbReference type="AlphaFoldDB" id="A0AAV6FNS1"/>
<evidence type="ECO:0000313" key="3">
    <source>
        <dbReference type="Proteomes" id="UP000823561"/>
    </source>
</evidence>
<evidence type="ECO:0000313" key="2">
    <source>
        <dbReference type="EMBL" id="KAG5263166.1"/>
    </source>
</evidence>
<dbReference type="Pfam" id="PF24564">
    <property type="entry name" value="DUF7605"/>
    <property type="match status" value="1"/>
</dbReference>
<gene>
    <name evidence="2" type="ORF">AALO_G00283320</name>
</gene>
<dbReference type="GO" id="GO:0003924">
    <property type="term" value="F:GTPase activity"/>
    <property type="evidence" value="ECO:0007669"/>
    <property type="project" value="TreeGrafter"/>
</dbReference>
<evidence type="ECO:0000259" key="1">
    <source>
        <dbReference type="Pfam" id="PF24564"/>
    </source>
</evidence>
<feature type="domain" description="DUF7605" evidence="1">
    <location>
        <begin position="170"/>
        <end position="323"/>
    </location>
</feature>
<dbReference type="PANTHER" id="PTHR47308:SF1">
    <property type="entry name" value="NUCLEAR GTPASE SLIP-GC"/>
    <property type="match status" value="1"/>
</dbReference>
<dbReference type="Proteomes" id="UP000823561">
    <property type="component" value="Chromosome 22"/>
</dbReference>
<comment type="caution">
    <text evidence="2">The sequence shown here is derived from an EMBL/GenBank/DDBJ whole genome shotgun (WGS) entry which is preliminary data.</text>
</comment>
<accession>A0AAV6FNS1</accession>
<reference evidence="2" key="1">
    <citation type="submission" date="2020-10" db="EMBL/GenBank/DDBJ databases">
        <title>Chromosome-scale genome assembly of the Allis shad, Alosa alosa.</title>
        <authorList>
            <person name="Margot Z."/>
            <person name="Christophe K."/>
            <person name="Cabau C."/>
            <person name="Louis A."/>
            <person name="Berthelot C."/>
            <person name="Parey E."/>
            <person name="Roest Crollius H."/>
            <person name="Montfort J."/>
            <person name="Robinson-Rechavi M."/>
            <person name="Bucao C."/>
            <person name="Bouchez O."/>
            <person name="Gislard M."/>
            <person name="Lluch J."/>
            <person name="Milhes M."/>
            <person name="Lampietro C."/>
            <person name="Lopez Roques C."/>
            <person name="Donnadieu C."/>
            <person name="Braasch I."/>
            <person name="Desvignes T."/>
            <person name="Postlethwait J."/>
            <person name="Bobe J."/>
            <person name="Guiguen Y."/>
        </authorList>
    </citation>
    <scope>NUCLEOTIDE SEQUENCE</scope>
    <source>
        <strain evidence="2">M-15738</strain>
        <tissue evidence="2">Blood</tissue>
    </source>
</reference>
<proteinExistence type="predicted"/>
<name>A0AAV6FNS1_9TELE</name>
<dbReference type="InterPro" id="IPR056024">
    <property type="entry name" value="DUF7605"/>
</dbReference>